<dbReference type="EMBL" id="MVBM01000006">
    <property type="protein sequence ID" value="OOK70428.1"/>
    <property type="molecule type" value="Genomic_DNA"/>
</dbReference>
<dbReference type="PROSITE" id="PS50011">
    <property type="entry name" value="PROTEIN_KINASE_DOM"/>
    <property type="match status" value="1"/>
</dbReference>
<dbReference type="GO" id="GO:0005524">
    <property type="term" value="F:ATP binding"/>
    <property type="evidence" value="ECO:0007669"/>
    <property type="project" value="UniProtKB-KW"/>
</dbReference>
<reference evidence="8 9" key="1">
    <citation type="submission" date="2017-02" db="EMBL/GenBank/DDBJ databases">
        <title>Complete genome sequences of Mycobacterium kansasii strains isolated from rhesus macaques.</title>
        <authorList>
            <person name="Panda A."/>
            <person name="Nagaraj S."/>
            <person name="Zhao X."/>
            <person name="Tettelin H."/>
            <person name="Detolla L.J."/>
        </authorList>
    </citation>
    <scope>NUCLEOTIDE SEQUENCE [LARGE SCALE GENOMIC DNA]</scope>
    <source>
        <strain evidence="8 9">11-3813</strain>
    </source>
</reference>
<evidence type="ECO:0000259" key="7">
    <source>
        <dbReference type="PROSITE" id="PS50011"/>
    </source>
</evidence>
<dbReference type="Gene3D" id="3.30.200.20">
    <property type="entry name" value="Phosphorylase Kinase, domain 1"/>
    <property type="match status" value="1"/>
</dbReference>
<dbReference type="Gene3D" id="1.10.510.10">
    <property type="entry name" value="Transferase(Phosphotransferase) domain 1"/>
    <property type="match status" value="1"/>
</dbReference>
<name>A0A1V3WUL3_MYCKA</name>
<dbReference type="AlphaFoldDB" id="A0A1V3WUL3"/>
<dbReference type="SUPFAM" id="SSF56112">
    <property type="entry name" value="Protein kinase-like (PK-like)"/>
    <property type="match status" value="1"/>
</dbReference>
<keyword evidence="2" id="KW-0723">Serine/threonine-protein kinase</keyword>
<evidence type="ECO:0000313" key="9">
    <source>
        <dbReference type="Proteomes" id="UP000189229"/>
    </source>
</evidence>
<dbReference type="GO" id="GO:0004674">
    <property type="term" value="F:protein serine/threonine kinase activity"/>
    <property type="evidence" value="ECO:0007669"/>
    <property type="project" value="UniProtKB-KW"/>
</dbReference>
<dbReference type="Pfam" id="PF00069">
    <property type="entry name" value="Pkinase"/>
    <property type="match status" value="1"/>
</dbReference>
<keyword evidence="4" id="KW-0547">Nucleotide-binding</keyword>
<evidence type="ECO:0000256" key="2">
    <source>
        <dbReference type="ARBA" id="ARBA00022527"/>
    </source>
</evidence>
<proteinExistence type="predicted"/>
<feature type="domain" description="Protein kinase" evidence="7">
    <location>
        <begin position="1"/>
        <end position="100"/>
    </location>
</feature>
<sequence length="100" mass="10923">MASALWHPNIVRVNDRGEFDGKLWISMDFVDGTDAASLLRNRFPAGMPADQVVTIIAAIASALDHAHQHHNVMHRDVSPRISCSPTRTAAISGFSWATSE</sequence>
<evidence type="ECO:0000256" key="5">
    <source>
        <dbReference type="ARBA" id="ARBA00022777"/>
    </source>
</evidence>
<dbReference type="PANTHER" id="PTHR43289:SF6">
    <property type="entry name" value="SERINE_THREONINE-PROTEIN KINASE NEKL-3"/>
    <property type="match status" value="1"/>
</dbReference>
<evidence type="ECO:0000256" key="3">
    <source>
        <dbReference type="ARBA" id="ARBA00022679"/>
    </source>
</evidence>
<dbReference type="Proteomes" id="UP000189229">
    <property type="component" value="Unassembled WGS sequence"/>
</dbReference>
<keyword evidence="3" id="KW-0808">Transferase</keyword>
<evidence type="ECO:0000256" key="4">
    <source>
        <dbReference type="ARBA" id="ARBA00022741"/>
    </source>
</evidence>
<evidence type="ECO:0000256" key="6">
    <source>
        <dbReference type="ARBA" id="ARBA00022840"/>
    </source>
</evidence>
<keyword evidence="6" id="KW-0067">ATP-binding</keyword>
<dbReference type="EC" id="2.7.11.1" evidence="1"/>
<dbReference type="PANTHER" id="PTHR43289">
    <property type="entry name" value="MITOGEN-ACTIVATED PROTEIN KINASE KINASE KINASE 20-RELATED"/>
    <property type="match status" value="1"/>
</dbReference>
<keyword evidence="5 8" id="KW-0418">Kinase</keyword>
<accession>A0A1V3WUL3</accession>
<organism evidence="8 9">
    <name type="scientific">Mycobacterium kansasii</name>
    <dbReference type="NCBI Taxonomy" id="1768"/>
    <lineage>
        <taxon>Bacteria</taxon>
        <taxon>Bacillati</taxon>
        <taxon>Actinomycetota</taxon>
        <taxon>Actinomycetes</taxon>
        <taxon>Mycobacteriales</taxon>
        <taxon>Mycobacteriaceae</taxon>
        <taxon>Mycobacterium</taxon>
    </lineage>
</organism>
<evidence type="ECO:0000313" key="8">
    <source>
        <dbReference type="EMBL" id="OOK70428.1"/>
    </source>
</evidence>
<protein>
    <recommendedName>
        <fullName evidence="1">non-specific serine/threonine protein kinase</fullName>
        <ecNumber evidence="1">2.7.11.1</ecNumber>
    </recommendedName>
</protein>
<dbReference type="InterPro" id="IPR011009">
    <property type="entry name" value="Kinase-like_dom_sf"/>
</dbReference>
<evidence type="ECO:0000256" key="1">
    <source>
        <dbReference type="ARBA" id="ARBA00012513"/>
    </source>
</evidence>
<dbReference type="InterPro" id="IPR000719">
    <property type="entry name" value="Prot_kinase_dom"/>
</dbReference>
<gene>
    <name evidence="8" type="ORF">BZL30_6633</name>
</gene>
<comment type="caution">
    <text evidence="8">The sequence shown here is derived from an EMBL/GenBank/DDBJ whole genome shotgun (WGS) entry which is preliminary data.</text>
</comment>